<evidence type="ECO:0000313" key="4">
    <source>
        <dbReference type="Proteomes" id="UP000245021"/>
    </source>
</evidence>
<dbReference type="OrthoDB" id="9779910at2"/>
<evidence type="ECO:0000259" key="2">
    <source>
        <dbReference type="Pfam" id="PF00156"/>
    </source>
</evidence>
<dbReference type="Gene3D" id="3.40.50.2020">
    <property type="match status" value="1"/>
</dbReference>
<organism evidence="3 4">
    <name type="scientific">Lactococcus termiticola</name>
    <dbReference type="NCBI Taxonomy" id="2169526"/>
    <lineage>
        <taxon>Bacteria</taxon>
        <taxon>Bacillati</taxon>
        <taxon>Bacillota</taxon>
        <taxon>Bacilli</taxon>
        <taxon>Lactobacillales</taxon>
        <taxon>Streptococcaceae</taxon>
        <taxon>Lactococcus</taxon>
    </lineage>
</organism>
<feature type="domain" description="Phosphoribosyltransferase" evidence="2">
    <location>
        <begin position="159"/>
        <end position="197"/>
    </location>
</feature>
<keyword evidence="4" id="KW-1185">Reference proteome</keyword>
<dbReference type="Proteomes" id="UP000245021">
    <property type="component" value="Unassembled WGS sequence"/>
</dbReference>
<dbReference type="InterPro" id="IPR029057">
    <property type="entry name" value="PRTase-like"/>
</dbReference>
<protein>
    <submittedName>
        <fullName evidence="3">Competence protein ComFC</fullName>
    </submittedName>
</protein>
<gene>
    <name evidence="3" type="primary">comFC</name>
    <name evidence="3" type="ORF">NtB2_00510</name>
</gene>
<dbReference type="PANTHER" id="PTHR47505:SF1">
    <property type="entry name" value="DNA UTILIZATION PROTEIN YHGH"/>
    <property type="match status" value="1"/>
</dbReference>
<proteinExistence type="inferred from homology"/>
<dbReference type="Pfam" id="PF00156">
    <property type="entry name" value="Pribosyltran"/>
    <property type="match status" value="1"/>
</dbReference>
<comment type="similarity">
    <text evidence="1">Belongs to the ComF/GntX family.</text>
</comment>
<dbReference type="EMBL" id="BFFO01000002">
    <property type="protein sequence ID" value="GBG96399.1"/>
    <property type="molecule type" value="Genomic_DNA"/>
</dbReference>
<reference evidence="3 4" key="1">
    <citation type="journal article" date="2018" name="Genome Announc.">
        <title>Draft Genome Sequence of Lactococcus sp. Strain NtB2 (JCM 32569), Isolated from the Gut of the Higher Termite Nasutitermes takasagoensis.</title>
        <authorList>
            <person name="Noda S."/>
            <person name="Aihara C."/>
            <person name="Yuki M."/>
            <person name="Ohkuma M."/>
        </authorList>
    </citation>
    <scope>NUCLEOTIDE SEQUENCE [LARGE SCALE GENOMIC DNA]</scope>
    <source>
        <strain evidence="3 4">NtB2</strain>
    </source>
</reference>
<dbReference type="SUPFAM" id="SSF53271">
    <property type="entry name" value="PRTase-like"/>
    <property type="match status" value="1"/>
</dbReference>
<dbReference type="CDD" id="cd06223">
    <property type="entry name" value="PRTases_typeI"/>
    <property type="match status" value="1"/>
</dbReference>
<dbReference type="InterPro" id="IPR000836">
    <property type="entry name" value="PRTase_dom"/>
</dbReference>
<name>A0A2R5HEE8_9LACT</name>
<dbReference type="AlphaFoldDB" id="A0A2R5HEE8"/>
<accession>A0A2R5HEE8</accession>
<evidence type="ECO:0000256" key="1">
    <source>
        <dbReference type="ARBA" id="ARBA00008007"/>
    </source>
</evidence>
<sequence length="200" mass="23339">MRFEDFFLLRKTENFLQDDYNFTAIADPHCPRCYKPYQKEICEDCKAWEESGILVDHQALYHYDDEMKDFFRRYKFLGDYQLAKVVARRLPSFPKGYQLFPIPLSPHSYQERGFNQVTAFLKGQAVVELLEKSETPKQSSLSRTDRLASPNPFRLKSDIKLPDKLLLVDDVYTTGRTLQHAVQTLKKAGVPCIKTFSIAR</sequence>
<evidence type="ECO:0000313" key="3">
    <source>
        <dbReference type="EMBL" id="GBG96399.1"/>
    </source>
</evidence>
<dbReference type="InterPro" id="IPR051910">
    <property type="entry name" value="ComF/GntX_DNA_util-trans"/>
</dbReference>
<dbReference type="PANTHER" id="PTHR47505">
    <property type="entry name" value="DNA UTILIZATION PROTEIN YHGH"/>
    <property type="match status" value="1"/>
</dbReference>
<dbReference type="RefSeq" id="WP_109245370.1">
    <property type="nucleotide sequence ID" value="NZ_BFFO01000002.1"/>
</dbReference>
<comment type="caution">
    <text evidence="3">The sequence shown here is derived from an EMBL/GenBank/DDBJ whole genome shotgun (WGS) entry which is preliminary data.</text>
</comment>